<evidence type="ECO:0008006" key="3">
    <source>
        <dbReference type="Google" id="ProtNLM"/>
    </source>
</evidence>
<dbReference type="Proteomes" id="UP001431429">
    <property type="component" value="Unassembled WGS sequence"/>
</dbReference>
<dbReference type="RefSeq" id="WP_250923609.1">
    <property type="nucleotide sequence ID" value="NZ_JAMQAW010000070.1"/>
</dbReference>
<reference evidence="1" key="1">
    <citation type="submission" date="2022-06" db="EMBL/GenBank/DDBJ databases">
        <title>Genome public.</title>
        <authorList>
            <person name="Sun Q."/>
        </authorList>
    </citation>
    <scope>NUCLEOTIDE SEQUENCE</scope>
    <source>
        <strain evidence="1">CWNU-1</strain>
    </source>
</reference>
<evidence type="ECO:0000313" key="1">
    <source>
        <dbReference type="EMBL" id="MCM2393310.1"/>
    </source>
</evidence>
<organism evidence="1 2">
    <name type="scientific">Streptomyces albipurpureus</name>
    <dbReference type="NCBI Taxonomy" id="2897419"/>
    <lineage>
        <taxon>Bacteria</taxon>
        <taxon>Bacillati</taxon>
        <taxon>Actinomycetota</taxon>
        <taxon>Actinomycetes</taxon>
        <taxon>Kitasatosporales</taxon>
        <taxon>Streptomycetaceae</taxon>
        <taxon>Streptomyces</taxon>
    </lineage>
</organism>
<accession>A0ABT0V089</accession>
<name>A0ABT0V089_9ACTN</name>
<comment type="caution">
    <text evidence="1">The sequence shown here is derived from an EMBL/GenBank/DDBJ whole genome shotgun (WGS) entry which is preliminary data.</text>
</comment>
<gene>
    <name evidence="1" type="ORF">NBG84_34395</name>
</gene>
<evidence type="ECO:0000313" key="2">
    <source>
        <dbReference type="Proteomes" id="UP001431429"/>
    </source>
</evidence>
<dbReference type="EMBL" id="JAMQAW010000070">
    <property type="protein sequence ID" value="MCM2393310.1"/>
    <property type="molecule type" value="Genomic_DNA"/>
</dbReference>
<protein>
    <recommendedName>
        <fullName evidence="3">Zinc ribbon domain-containing protein</fullName>
    </recommendedName>
</protein>
<keyword evidence="2" id="KW-1185">Reference proteome</keyword>
<proteinExistence type="predicted"/>
<sequence>MARYRYVGPAGILAAVHPRSAGEAIRTAADCERWINHRSEAELSEPFTCVVDPAGWPRLAPRRSEHVACAGGGPVLGAGEIAFTRRDSRRTFPPPRPRHIERADRVHHRVPVPAAPAEAGSAGAGSAGAVGAGVVWAGVVREISNQSTGCCPDPRSWAAIAEALDRIGIGRPEGFTHEITFRRCAGCRETNIVREGDFVCVFCGEALPASRNIG</sequence>